<dbReference type="Gene3D" id="3.30.70.1230">
    <property type="entry name" value="Nucleotide cyclase"/>
    <property type="match status" value="1"/>
</dbReference>
<organism evidence="2">
    <name type="scientific">marine sediment metagenome</name>
    <dbReference type="NCBI Taxonomy" id="412755"/>
    <lineage>
        <taxon>unclassified sequences</taxon>
        <taxon>metagenomes</taxon>
        <taxon>ecological metagenomes</taxon>
    </lineage>
</organism>
<dbReference type="Pfam" id="PF00211">
    <property type="entry name" value="Guanylate_cyc"/>
    <property type="match status" value="1"/>
</dbReference>
<proteinExistence type="predicted"/>
<dbReference type="PANTHER" id="PTHR43081">
    <property type="entry name" value="ADENYLATE CYCLASE, TERMINAL-DIFFERENTIATION SPECIFIC-RELATED"/>
    <property type="match status" value="1"/>
</dbReference>
<feature type="non-terminal residue" evidence="2">
    <location>
        <position position="1"/>
    </location>
</feature>
<dbReference type="GO" id="GO:0035556">
    <property type="term" value="P:intracellular signal transduction"/>
    <property type="evidence" value="ECO:0007669"/>
    <property type="project" value="InterPro"/>
</dbReference>
<name>A0A0F9A8F4_9ZZZZ</name>
<dbReference type="EMBL" id="LAZR01047345">
    <property type="protein sequence ID" value="KKK94435.1"/>
    <property type="molecule type" value="Genomic_DNA"/>
</dbReference>
<dbReference type="CDD" id="cd07302">
    <property type="entry name" value="CHD"/>
    <property type="match status" value="1"/>
</dbReference>
<protein>
    <recommendedName>
        <fullName evidence="1">Guanylate cyclase domain-containing protein</fullName>
    </recommendedName>
</protein>
<dbReference type="InterPro" id="IPR001054">
    <property type="entry name" value="A/G_cyclase"/>
</dbReference>
<accession>A0A0F9A8F4</accession>
<dbReference type="InterPro" id="IPR029787">
    <property type="entry name" value="Nucleotide_cyclase"/>
</dbReference>
<sequence length="115" mass="12670">AVRAALEMRKRLIVLNQSLQKQGFKPLRHGIGIHTGAVLAGNIGSKDRVSYALVGDTVNLASRIEGLTKTYSWDIILSQTSHDLLIDTFPTDQLSAVKLKGKKEEVIIYKLLDQA</sequence>
<dbReference type="AlphaFoldDB" id="A0A0F9A8F4"/>
<comment type="caution">
    <text evidence="2">The sequence shown here is derived from an EMBL/GenBank/DDBJ whole genome shotgun (WGS) entry which is preliminary data.</text>
</comment>
<dbReference type="InterPro" id="IPR050697">
    <property type="entry name" value="Adenylyl/Guanylyl_Cyclase_3/4"/>
</dbReference>
<dbReference type="GO" id="GO:0006171">
    <property type="term" value="P:cAMP biosynthetic process"/>
    <property type="evidence" value="ECO:0007669"/>
    <property type="project" value="TreeGrafter"/>
</dbReference>
<dbReference type="PANTHER" id="PTHR43081:SF1">
    <property type="entry name" value="ADENYLATE CYCLASE, TERMINAL-DIFFERENTIATION SPECIFIC"/>
    <property type="match status" value="1"/>
</dbReference>
<dbReference type="SUPFAM" id="SSF55073">
    <property type="entry name" value="Nucleotide cyclase"/>
    <property type="match status" value="1"/>
</dbReference>
<evidence type="ECO:0000259" key="1">
    <source>
        <dbReference type="PROSITE" id="PS50125"/>
    </source>
</evidence>
<dbReference type="PROSITE" id="PS50125">
    <property type="entry name" value="GUANYLATE_CYCLASE_2"/>
    <property type="match status" value="1"/>
</dbReference>
<evidence type="ECO:0000313" key="2">
    <source>
        <dbReference type="EMBL" id="KKK94435.1"/>
    </source>
</evidence>
<reference evidence="2" key="1">
    <citation type="journal article" date="2015" name="Nature">
        <title>Complex archaea that bridge the gap between prokaryotes and eukaryotes.</title>
        <authorList>
            <person name="Spang A."/>
            <person name="Saw J.H."/>
            <person name="Jorgensen S.L."/>
            <person name="Zaremba-Niedzwiedzka K."/>
            <person name="Martijn J."/>
            <person name="Lind A.E."/>
            <person name="van Eijk R."/>
            <person name="Schleper C."/>
            <person name="Guy L."/>
            <person name="Ettema T.J."/>
        </authorList>
    </citation>
    <scope>NUCLEOTIDE SEQUENCE</scope>
</reference>
<feature type="domain" description="Guanylate cyclase" evidence="1">
    <location>
        <begin position="1"/>
        <end position="65"/>
    </location>
</feature>
<gene>
    <name evidence="2" type="ORF">LCGC14_2682910</name>
</gene>